<feature type="compositionally biased region" description="Basic and acidic residues" evidence="1">
    <location>
        <begin position="50"/>
        <end position="60"/>
    </location>
</feature>
<proteinExistence type="predicted"/>
<feature type="region of interest" description="Disordered" evidence="1">
    <location>
        <begin position="1138"/>
        <end position="1164"/>
    </location>
</feature>
<evidence type="ECO:0000256" key="1">
    <source>
        <dbReference type="SAM" id="MobiDB-lite"/>
    </source>
</evidence>
<feature type="compositionally biased region" description="Polar residues" evidence="1">
    <location>
        <begin position="952"/>
        <end position="965"/>
    </location>
</feature>
<sequence length="1249" mass="138033">MDAPPAEKAKPARRGGKQLASPLPAAMKTRAIKRKQKFMDAENASESEISESRHKGDQALHRPAKKQKLMKTPGHSQLKILSLQDQLGKRNEILTQIYNDQWAERAELNDLTTRVLVSRGYPKTKYPQYHLHEFSKSMAINHDLPKVYKSKIASMTESATNSKTENMTDLTDSMPKSTIKSMKESMIEGELARLNCARKAQQDYVETPGRMIWVQFGIEYLIDMKCEWYNFQLVWKSHVTDQDTLFIKGKISPETYAEVVRELYLERSKFLDSYLDKLLEERVNLEYKKWFATVVPTWKQEKIPNDSLGRERIFVLKMHSWSLDIAEHSSSGTVKAHIARFIPAAQGYHSATSDWIRTSCQNSNKIFGSAPELRGEKPTAGSTGNNDLNGGEEKPNFLIQEAGEGDEASDILEEYEPMEFHTNAPKMEDRRPRRNQPPSSMNNDALPTLVLGAPTDARSDASAQGMPSKQRETSNRRQAQHKSTDAQRAKASPQAMHNADPNRPPQFPKNCGQGDGPFRETSLNSTGTLRGGYMTEASSEGQTTDEDADVEKDVARLANERLSRHYLTNSLSSSSSLSLSTSPQSLAVESETSQSSGAGSTRGYFSGNAVSAEIRTLATPKIQMCRPWVRQQPGDRNLRPVSLPGGLKEAREGGMEREISRTASQATAAEEVQSSSSASPDSGPNAGVTSSTRDGSDTAYTPSSDDSYRELPPSEVRERTANSQSNTSPSRRCSPPPEPRTLMSKAHAQPNSKGTPPDPETQCPVAGCPCNLAHETANIGNADNQDRYLRDGQYVPLGDLQGMEKMSAAPTPALVYENNGYTSADAGSQSRKNGPTNMTSGQGYSTQSYNEKGSQPLPNQQGCQYENFHGTAQMSPNPFQETSTNRLSSPNMRKDVNNDQVTQKSATHHQPWQSSVQPGPGQIVIPSNQVLIYQDRHPRPPQAAQQHACNQLNNNPNYVSKNGQAMNIRGPSRTPQPDHGQQVQNATPAHTAASDQEYRDGISGTADDTIIISQEHSGSNTGQSSSQGSDGQPRKRSRPTKVKAPKVKVPVGSIDPKTGKLKRKVGRPSKLDKEAEPETLARALAEVEAQGQVPNLLQLQPRVHRQKRQPLSPESPGTTAFEKELKEYLLSSRGDWRNAGDDIVFPPSPEPTPPQQQRYTRHPPPIRPKTAIQGLNQRWNVLLDGSLVTGHDEQQDPGNEFRLPPEMEWCGNMNMCELEIREEDDDKVVFANVFFEEEFAAVQGAGGYS</sequence>
<feature type="region of interest" description="Disordered" evidence="1">
    <location>
        <begin position="1"/>
        <end position="73"/>
    </location>
</feature>
<feature type="region of interest" description="Disordered" evidence="1">
    <location>
        <begin position="367"/>
        <end position="394"/>
    </location>
</feature>
<feature type="compositionally biased region" description="Polar residues" evidence="1">
    <location>
        <begin position="436"/>
        <end position="445"/>
    </location>
</feature>
<accession>A0A2J6QU03</accession>
<feature type="region of interest" description="Disordered" evidence="1">
    <location>
        <begin position="1095"/>
        <end position="1121"/>
    </location>
</feature>
<name>A0A2J6QU03_HYAVF</name>
<feature type="compositionally biased region" description="Basic and acidic residues" evidence="1">
    <location>
        <begin position="1"/>
        <end position="10"/>
    </location>
</feature>
<reference evidence="2 3" key="1">
    <citation type="submission" date="2016-04" db="EMBL/GenBank/DDBJ databases">
        <title>A degradative enzymes factory behind the ericoid mycorrhizal symbiosis.</title>
        <authorList>
            <consortium name="DOE Joint Genome Institute"/>
            <person name="Martino E."/>
            <person name="Morin E."/>
            <person name="Grelet G."/>
            <person name="Kuo A."/>
            <person name="Kohler A."/>
            <person name="Daghino S."/>
            <person name="Barry K."/>
            <person name="Choi C."/>
            <person name="Cichocki N."/>
            <person name="Clum A."/>
            <person name="Copeland A."/>
            <person name="Hainaut M."/>
            <person name="Haridas S."/>
            <person name="Labutti K."/>
            <person name="Lindquist E."/>
            <person name="Lipzen A."/>
            <person name="Khouja H.-R."/>
            <person name="Murat C."/>
            <person name="Ohm R."/>
            <person name="Olson A."/>
            <person name="Spatafora J."/>
            <person name="Veneault-Fourrey C."/>
            <person name="Henrissat B."/>
            <person name="Grigoriev I."/>
            <person name="Martin F."/>
            <person name="Perotto S."/>
        </authorList>
    </citation>
    <scope>NUCLEOTIDE SEQUENCE [LARGE SCALE GENOMIC DNA]</scope>
    <source>
        <strain evidence="2 3">F</strain>
    </source>
</reference>
<feature type="compositionally biased region" description="Basic and acidic residues" evidence="1">
    <location>
        <begin position="648"/>
        <end position="660"/>
    </location>
</feature>
<organism evidence="2 3">
    <name type="scientific">Hyaloscypha variabilis (strain UAMH 11265 / GT02V1 / F)</name>
    <name type="common">Meliniomyces variabilis</name>
    <dbReference type="NCBI Taxonomy" id="1149755"/>
    <lineage>
        <taxon>Eukaryota</taxon>
        <taxon>Fungi</taxon>
        <taxon>Dikarya</taxon>
        <taxon>Ascomycota</taxon>
        <taxon>Pezizomycotina</taxon>
        <taxon>Leotiomycetes</taxon>
        <taxon>Helotiales</taxon>
        <taxon>Hyaloscyphaceae</taxon>
        <taxon>Hyaloscypha</taxon>
        <taxon>Hyaloscypha variabilis</taxon>
    </lineage>
</organism>
<evidence type="ECO:0000313" key="2">
    <source>
        <dbReference type="EMBL" id="PMD29733.1"/>
    </source>
</evidence>
<dbReference type="EMBL" id="KZ613972">
    <property type="protein sequence ID" value="PMD29733.1"/>
    <property type="molecule type" value="Genomic_DNA"/>
</dbReference>
<feature type="region of interest" description="Disordered" evidence="1">
    <location>
        <begin position="1015"/>
        <end position="1077"/>
    </location>
</feature>
<feature type="compositionally biased region" description="Polar residues" evidence="1">
    <location>
        <begin position="898"/>
        <end position="917"/>
    </location>
</feature>
<dbReference type="AlphaFoldDB" id="A0A2J6QU03"/>
<evidence type="ECO:0000313" key="3">
    <source>
        <dbReference type="Proteomes" id="UP000235786"/>
    </source>
</evidence>
<protein>
    <submittedName>
        <fullName evidence="2">Uncharacterized protein</fullName>
    </submittedName>
</protein>
<feature type="compositionally biased region" description="Polar residues" evidence="1">
    <location>
        <begin position="687"/>
        <end position="705"/>
    </location>
</feature>
<feature type="region of interest" description="Disordered" evidence="1">
    <location>
        <begin position="569"/>
        <end position="603"/>
    </location>
</feature>
<feature type="region of interest" description="Disordered" evidence="1">
    <location>
        <begin position="820"/>
        <end position="919"/>
    </location>
</feature>
<gene>
    <name evidence="2" type="ORF">L207DRAFT_574108</name>
</gene>
<keyword evidence="3" id="KW-1185">Reference proteome</keyword>
<feature type="region of interest" description="Disordered" evidence="1">
    <location>
        <begin position="952"/>
        <end position="1002"/>
    </location>
</feature>
<feature type="compositionally biased region" description="Basic residues" evidence="1">
    <location>
        <begin position="1034"/>
        <end position="1046"/>
    </location>
</feature>
<feature type="region of interest" description="Disordered" evidence="1">
    <location>
        <begin position="628"/>
        <end position="762"/>
    </location>
</feature>
<dbReference type="Proteomes" id="UP000235786">
    <property type="component" value="Unassembled WGS sequence"/>
</dbReference>
<dbReference type="OrthoDB" id="10651139at2759"/>
<feature type="compositionally biased region" description="Polar residues" evidence="1">
    <location>
        <begin position="820"/>
        <end position="891"/>
    </location>
</feature>
<feature type="compositionally biased region" description="Low complexity" evidence="1">
    <location>
        <begin position="1017"/>
        <end position="1031"/>
    </location>
</feature>
<feature type="compositionally biased region" description="Polar residues" evidence="1">
    <location>
        <begin position="590"/>
        <end position="599"/>
    </location>
</feature>
<feature type="region of interest" description="Disordered" evidence="1">
    <location>
        <begin position="420"/>
        <end position="552"/>
    </location>
</feature>
<feature type="compositionally biased region" description="Low complexity" evidence="1">
    <location>
        <begin position="570"/>
        <end position="586"/>
    </location>
</feature>
<feature type="compositionally biased region" description="Polar residues" evidence="1">
    <location>
        <begin position="973"/>
        <end position="988"/>
    </location>
</feature>
<feature type="compositionally biased region" description="Low complexity" evidence="1">
    <location>
        <begin position="662"/>
        <end position="679"/>
    </location>
</feature>